<accession>A0A834IE61</accession>
<dbReference type="EMBL" id="JAACXV010003107">
    <property type="protein sequence ID" value="KAF7277281.1"/>
    <property type="molecule type" value="Genomic_DNA"/>
</dbReference>
<evidence type="ECO:0000313" key="2">
    <source>
        <dbReference type="Proteomes" id="UP000625711"/>
    </source>
</evidence>
<organism evidence="1 2">
    <name type="scientific">Rhynchophorus ferrugineus</name>
    <name type="common">Red palm weevil</name>
    <name type="synonym">Curculio ferrugineus</name>
    <dbReference type="NCBI Taxonomy" id="354439"/>
    <lineage>
        <taxon>Eukaryota</taxon>
        <taxon>Metazoa</taxon>
        <taxon>Ecdysozoa</taxon>
        <taxon>Arthropoda</taxon>
        <taxon>Hexapoda</taxon>
        <taxon>Insecta</taxon>
        <taxon>Pterygota</taxon>
        <taxon>Neoptera</taxon>
        <taxon>Endopterygota</taxon>
        <taxon>Coleoptera</taxon>
        <taxon>Polyphaga</taxon>
        <taxon>Cucujiformia</taxon>
        <taxon>Curculionidae</taxon>
        <taxon>Dryophthorinae</taxon>
        <taxon>Rhynchophorus</taxon>
    </lineage>
</organism>
<keyword evidence="2" id="KW-1185">Reference proteome</keyword>
<dbReference type="AlphaFoldDB" id="A0A834IE61"/>
<dbReference type="OrthoDB" id="8193444at2759"/>
<protein>
    <submittedName>
        <fullName evidence="1">Uncharacterized protein</fullName>
    </submittedName>
</protein>
<reference evidence="1" key="1">
    <citation type="submission" date="2020-08" db="EMBL/GenBank/DDBJ databases">
        <title>Genome sequencing and assembly of the red palm weevil Rhynchophorus ferrugineus.</title>
        <authorList>
            <person name="Dias G.B."/>
            <person name="Bergman C.M."/>
            <person name="Manee M."/>
        </authorList>
    </citation>
    <scope>NUCLEOTIDE SEQUENCE</scope>
    <source>
        <strain evidence="1">AA-2017</strain>
        <tissue evidence="1">Whole larva</tissue>
    </source>
</reference>
<gene>
    <name evidence="1" type="ORF">GWI33_008811</name>
</gene>
<sequence length="84" mass="9780">MRQSKLVEAINHAKEKPHLNANLLEVPFVFVRRDQTKTPLSPSYEGPWTESCIEKKNILKSIKIERVPDILRRLLQSTGYKTHL</sequence>
<evidence type="ECO:0000313" key="1">
    <source>
        <dbReference type="EMBL" id="KAF7277281.1"/>
    </source>
</evidence>
<comment type="caution">
    <text evidence="1">The sequence shown here is derived from an EMBL/GenBank/DDBJ whole genome shotgun (WGS) entry which is preliminary data.</text>
</comment>
<name>A0A834IE61_RHYFE</name>
<dbReference type="Proteomes" id="UP000625711">
    <property type="component" value="Unassembled WGS sequence"/>
</dbReference>
<proteinExistence type="predicted"/>